<dbReference type="PANTHER" id="PTHR32432">
    <property type="entry name" value="CELL DIVISION PROTEIN FTSA-RELATED"/>
    <property type="match status" value="1"/>
</dbReference>
<reference evidence="2 3" key="1">
    <citation type="submission" date="2013-07" db="EMBL/GenBank/DDBJ databases">
        <authorList>
            <consortium name="DOE Joint Genome Institute"/>
            <person name="Eisen J."/>
            <person name="Huntemann M."/>
            <person name="Han J."/>
            <person name="Chen A."/>
            <person name="Kyrpides N."/>
            <person name="Mavromatis K."/>
            <person name="Markowitz V."/>
            <person name="Palaniappan K."/>
            <person name="Ivanova N."/>
            <person name="Schaumberg A."/>
            <person name="Pati A."/>
            <person name="Liolios K."/>
            <person name="Nordberg H.P."/>
            <person name="Cantor M.N."/>
            <person name="Hua S.X."/>
            <person name="Woyke T."/>
        </authorList>
    </citation>
    <scope>NUCLEOTIDE SEQUENCE [LARGE SCALE GENOMIC DNA]</scope>
    <source>
        <strain evidence="2 3">DSM 44712</strain>
    </source>
</reference>
<dbReference type="SUPFAM" id="SSF53067">
    <property type="entry name" value="Actin-like ATPase domain"/>
    <property type="match status" value="2"/>
</dbReference>
<keyword evidence="3" id="KW-1185">Reference proteome</keyword>
<dbReference type="GO" id="GO:0051301">
    <property type="term" value="P:cell division"/>
    <property type="evidence" value="ECO:0007669"/>
    <property type="project" value="InterPro"/>
</dbReference>
<sequence length="339" mass="35380">MGKTSVIGLDIGSTSVRAVETDQERGGAVVTAVGEVPLAPGAVQAGVIQDEGAVTDAVRRLRASAPLRAKNTVLGLTSAQTVVREMTVANLPRKEMRTSLPFQVGDMLPLPVDRAVLDFLPLETSDRDTVRGLLVAAPKASTLSAVTAVEAAGLTVTRVDLASLALIRALAQVDGEAEAIVDIGAQLTQVIVQIDGQPLIVRTIPRGGAEVTTAVANRLRVETEEAEQLKRQIGLNREQNAEVADAVNEAIRPLMNEIRGSFAYLTAGGSAAEVARLVLSGGASLLQGLRWALADQLDIPVHAADLFRRLRGYRGENVGDTAPSPSCAIAVGLTLGGAR</sequence>
<accession>A0A010YLE7</accession>
<dbReference type="Gene3D" id="3.30.1490.300">
    <property type="match status" value="1"/>
</dbReference>
<dbReference type="InterPro" id="IPR050696">
    <property type="entry name" value="FtsA/MreB"/>
</dbReference>
<protein>
    <submittedName>
        <fullName evidence="2">Type IV pilus assembly protein PilM</fullName>
    </submittedName>
</protein>
<dbReference type="InterPro" id="IPR005883">
    <property type="entry name" value="PilM"/>
</dbReference>
<dbReference type="Pfam" id="PF11104">
    <property type="entry name" value="PilM_2"/>
    <property type="match status" value="1"/>
</dbReference>
<dbReference type="HOGENOM" id="CLU_050686_0_0_11"/>
<dbReference type="RefSeq" id="WP_035850206.1">
    <property type="nucleotide sequence ID" value="NZ_KK073874.1"/>
</dbReference>
<dbReference type="Gene3D" id="3.30.420.40">
    <property type="match status" value="2"/>
</dbReference>
<dbReference type="PANTHER" id="PTHR32432:SF3">
    <property type="entry name" value="ETHANOLAMINE UTILIZATION PROTEIN EUTJ"/>
    <property type="match status" value="1"/>
</dbReference>
<dbReference type="PIRSF" id="PIRSF019169">
    <property type="entry name" value="PilM"/>
    <property type="match status" value="1"/>
</dbReference>
<feature type="domain" description="SHS2" evidence="1">
    <location>
        <begin position="6"/>
        <end position="170"/>
    </location>
</feature>
<dbReference type="InterPro" id="IPR043129">
    <property type="entry name" value="ATPase_NBD"/>
</dbReference>
<dbReference type="SMART" id="SM00842">
    <property type="entry name" value="FtsA"/>
    <property type="match status" value="1"/>
</dbReference>
<organism evidence="2 3">
    <name type="scientific">Cryptosporangium arvum DSM 44712</name>
    <dbReference type="NCBI Taxonomy" id="927661"/>
    <lineage>
        <taxon>Bacteria</taxon>
        <taxon>Bacillati</taxon>
        <taxon>Actinomycetota</taxon>
        <taxon>Actinomycetes</taxon>
        <taxon>Cryptosporangiales</taxon>
        <taxon>Cryptosporangiaceae</taxon>
        <taxon>Cryptosporangium</taxon>
    </lineage>
</organism>
<gene>
    <name evidence="2" type="ORF">CryarDRAFT_2150</name>
</gene>
<name>A0A010YLE7_9ACTN</name>
<dbReference type="Proteomes" id="UP000021053">
    <property type="component" value="Unassembled WGS sequence"/>
</dbReference>
<dbReference type="NCBIfam" id="TIGR01175">
    <property type="entry name" value="pilM"/>
    <property type="match status" value="1"/>
</dbReference>
<dbReference type="AlphaFoldDB" id="A0A010YLE7"/>
<dbReference type="InterPro" id="IPR003494">
    <property type="entry name" value="SHS2_FtsA"/>
</dbReference>
<dbReference type="OrthoDB" id="1926201at2"/>
<proteinExistence type="predicted"/>
<evidence type="ECO:0000313" key="2">
    <source>
        <dbReference type="EMBL" id="EXG81055.1"/>
    </source>
</evidence>
<dbReference type="CDD" id="cd24049">
    <property type="entry name" value="ASKHA_NBD_PilM"/>
    <property type="match status" value="1"/>
</dbReference>
<dbReference type="EMBL" id="JFBT01000001">
    <property type="protein sequence ID" value="EXG81055.1"/>
    <property type="molecule type" value="Genomic_DNA"/>
</dbReference>
<evidence type="ECO:0000313" key="3">
    <source>
        <dbReference type="Proteomes" id="UP000021053"/>
    </source>
</evidence>
<evidence type="ECO:0000259" key="1">
    <source>
        <dbReference type="SMART" id="SM00842"/>
    </source>
</evidence>
<comment type="caution">
    <text evidence="2">The sequence shown here is derived from an EMBL/GenBank/DDBJ whole genome shotgun (WGS) entry which is preliminary data.</text>
</comment>